<evidence type="ECO:0000313" key="10">
    <source>
        <dbReference type="EMBL" id="SGZ40689.1"/>
    </source>
</evidence>
<evidence type="ECO:0000256" key="6">
    <source>
        <dbReference type="PROSITE-ProRule" id="PRU10141"/>
    </source>
</evidence>
<dbReference type="InterPro" id="IPR017441">
    <property type="entry name" value="Protein_kinase_ATP_BS"/>
</dbReference>
<dbReference type="InterPro" id="IPR011009">
    <property type="entry name" value="Kinase-like_dom_sf"/>
</dbReference>
<dbReference type="InterPro" id="IPR016256">
    <property type="entry name" value="Ser/Thr_kinase_Rad53"/>
</dbReference>
<dbReference type="PANTHER" id="PTHR24347">
    <property type="entry name" value="SERINE/THREONINE-PROTEIN KINASE"/>
    <property type="match status" value="1"/>
</dbReference>
<dbReference type="Pfam" id="PF00498">
    <property type="entry name" value="FHA"/>
    <property type="match status" value="2"/>
</dbReference>
<dbReference type="AlphaFoldDB" id="A0A1L0CQE3"/>
<dbReference type="PROSITE" id="PS50011">
    <property type="entry name" value="PROTEIN_KINASE_DOM"/>
    <property type="match status" value="1"/>
</dbReference>
<dbReference type="Gene3D" id="3.30.200.20">
    <property type="entry name" value="Phosphorylase Kinase, domain 1"/>
    <property type="match status" value="1"/>
</dbReference>
<proteinExistence type="inferred from homology"/>
<dbReference type="FunFam" id="1.10.510.10:FF:000571">
    <property type="entry name" value="Maternal embryonic leucine zipper kinase"/>
    <property type="match status" value="1"/>
</dbReference>
<dbReference type="GO" id="GO:0006281">
    <property type="term" value="P:DNA repair"/>
    <property type="evidence" value="ECO:0007669"/>
    <property type="project" value="InterPro"/>
</dbReference>
<dbReference type="GO" id="GO:0003688">
    <property type="term" value="F:DNA replication origin binding"/>
    <property type="evidence" value="ECO:0007669"/>
    <property type="project" value="InterPro"/>
</dbReference>
<dbReference type="PROSITE" id="PS00108">
    <property type="entry name" value="PROTEIN_KINASE_ST"/>
    <property type="match status" value="1"/>
</dbReference>
<dbReference type="CDD" id="cd00060">
    <property type="entry name" value="FHA"/>
    <property type="match status" value="1"/>
</dbReference>
<dbReference type="InterPro" id="IPR008984">
    <property type="entry name" value="SMAD_FHA_dom_sf"/>
</dbReference>
<feature type="binding site" evidence="5 6">
    <location>
        <position position="344"/>
    </location>
    <ligand>
        <name>ATP</name>
        <dbReference type="ChEBI" id="CHEBI:30616"/>
    </ligand>
</feature>
<keyword evidence="3 5" id="KW-0067">ATP-binding</keyword>
<evidence type="ECO:0000256" key="2">
    <source>
        <dbReference type="ARBA" id="ARBA00022741"/>
    </source>
</evidence>
<accession>A0A1L0CQE3</accession>
<dbReference type="SMART" id="SM00220">
    <property type="entry name" value="S_TKc"/>
    <property type="match status" value="1"/>
</dbReference>
<dbReference type="GO" id="GO:0009202">
    <property type="term" value="P:deoxyribonucleoside triphosphate biosynthetic process"/>
    <property type="evidence" value="ECO:0007669"/>
    <property type="project" value="InterPro"/>
</dbReference>
<evidence type="ECO:0000256" key="5">
    <source>
        <dbReference type="PIRSR" id="PIRSR000661-51"/>
    </source>
</evidence>
<dbReference type="PIRSF" id="PIRSF000661">
    <property type="entry name" value="Ser/Thr_PK_RAD53"/>
    <property type="match status" value="1"/>
</dbReference>
<sequence>MDKKDEKVPVISTVNQEINSGSQKQHKNPVLEFLNQSENLCLQLVDPETSNPIYNLTIQENVTSLLEKDNESILSQNDDKPCHVWSFGRSSIKSRFVLKDIPRISNLHFEITLERNCRLYLRDMSTNGTWLNGNQIPHNLKVKLADGDVIGIGYGVLDQVCNFEVDINTGFMAQYRYYFLKQLKEAAGNTGSYYKGVNAGNTATKRKTVESIENENTFKKQKYHENVSVHKPLVPSAVTQNFQQKLKDFVSETAKSAQKQLVDSKRVTNERMKSILDNDEEKLYLEHYNAVHNANLKAFQELPISQRFDFQRTYEIIDVILGKGAFGIVKKCLKKSSKKHYAVKIMKRNKLDEKTKAAFINEIGVLNNIKHKRILNVEHSSWDKTNYYIVSELIEGGDLMDFVGKYGAIEEKATVEIAFQILEGIQYLHSKNIIHRDIKPDNVLIVQDCPVVVKIADFGLSKKGDEFKTFCGTMAYLAPEVIGEIRSRNHLKPKSMRSAYSFKADMWSVGCLIYVILTNHLPFSAPTEEVLFDSIRKGDYSEIPLLEKMVSSACLQFLRMLICRNVSRRFSAKKALKHEWFKEKRCTSKDGNKSELSGMQDMPLSQLSRKEDDKAEKDANENNDIMDRWKQDPFMDGSSQPWKKKKDPLFSPVINTENSSMAATKNVIPDNKSPNQGIVTSNNEISLTDIKMVEGSKDRFISGFKRFKERVLPHGTKDKSLENNIPNDGMVGLSIRTQKASVSEKEIPNETRIDVFTRDFCLGRSQFNDYVLLDGTISKLHCAMMIHANTVDDNSGCSLWLYSYSTNHIYVNDVRMKKFTKVKIWPGDLIKLIYNVQSNSKIEIMVNYIATEVEAEPTTKPEGMDSWENNRDLLFNAMSYHGNKSSESKLVPYKCELLGDTKHNNKHCICSVQTISNEGNPGLIYPNREPPISMNDEEIEFSKEFLIKSL</sequence>
<dbReference type="SMART" id="SM00240">
    <property type="entry name" value="FHA"/>
    <property type="match status" value="2"/>
</dbReference>
<evidence type="ECO:0000256" key="3">
    <source>
        <dbReference type="ARBA" id="ARBA00022840"/>
    </source>
</evidence>
<dbReference type="Gene3D" id="2.60.200.20">
    <property type="match status" value="2"/>
</dbReference>
<dbReference type="InterPro" id="IPR000719">
    <property type="entry name" value="Prot_kinase_dom"/>
</dbReference>
<dbReference type="Gene3D" id="1.10.510.10">
    <property type="entry name" value="Transferase(Phosphotransferase) domain 1"/>
    <property type="match status" value="1"/>
</dbReference>
<evidence type="ECO:0000256" key="1">
    <source>
        <dbReference type="ARBA" id="ARBA00005575"/>
    </source>
</evidence>
<feature type="active site" description="Proton acceptor" evidence="4">
    <location>
        <position position="437"/>
    </location>
</feature>
<dbReference type="GO" id="GO:0006270">
    <property type="term" value="P:DNA replication initiation"/>
    <property type="evidence" value="ECO:0007669"/>
    <property type="project" value="InterPro"/>
</dbReference>
<dbReference type="VEuPathDB" id="FungiDB:HGUI_02889"/>
<feature type="region of interest" description="Disordered" evidence="7">
    <location>
        <begin position="588"/>
        <end position="647"/>
    </location>
</feature>
<dbReference type="InterPro" id="IPR000253">
    <property type="entry name" value="FHA_dom"/>
</dbReference>
<dbReference type="GO" id="GO:0000077">
    <property type="term" value="P:DNA damage checkpoint signaling"/>
    <property type="evidence" value="ECO:0007669"/>
    <property type="project" value="InterPro"/>
</dbReference>
<dbReference type="SUPFAM" id="SSF56112">
    <property type="entry name" value="Protein kinase-like (PK-like)"/>
    <property type="match status" value="1"/>
</dbReference>
<feature type="compositionally biased region" description="Basic and acidic residues" evidence="7">
    <location>
        <begin position="608"/>
        <end position="633"/>
    </location>
</feature>
<dbReference type="GO" id="GO:0004712">
    <property type="term" value="F:protein serine/threonine/tyrosine kinase activity"/>
    <property type="evidence" value="ECO:0007669"/>
    <property type="project" value="InterPro"/>
</dbReference>
<evidence type="ECO:0000256" key="7">
    <source>
        <dbReference type="SAM" id="MobiDB-lite"/>
    </source>
</evidence>
<dbReference type="Pfam" id="PF00069">
    <property type="entry name" value="Pkinase"/>
    <property type="match status" value="1"/>
</dbReference>
<dbReference type="SUPFAM" id="SSF49879">
    <property type="entry name" value="SMAD/FHA domain"/>
    <property type="match status" value="2"/>
</dbReference>
<dbReference type="EMBL" id="FQNF01000060">
    <property type="protein sequence ID" value="SGZ40689.1"/>
    <property type="molecule type" value="Genomic_DNA"/>
</dbReference>
<gene>
    <name evidence="10" type="ORF">HGUI_02889</name>
</gene>
<keyword evidence="11" id="KW-1185">Reference proteome</keyword>
<evidence type="ECO:0000313" key="11">
    <source>
        <dbReference type="Proteomes" id="UP000183365"/>
    </source>
</evidence>
<evidence type="ECO:0008006" key="12">
    <source>
        <dbReference type="Google" id="ProtNLM"/>
    </source>
</evidence>
<feature type="domain" description="FHA" evidence="8">
    <location>
        <begin position="85"/>
        <end position="136"/>
    </location>
</feature>
<feature type="domain" description="Protein kinase" evidence="9">
    <location>
        <begin position="315"/>
        <end position="581"/>
    </location>
</feature>
<evidence type="ECO:0000259" key="9">
    <source>
        <dbReference type="PROSITE" id="PS50011"/>
    </source>
</evidence>
<reference evidence="11" key="1">
    <citation type="submission" date="2016-11" db="EMBL/GenBank/DDBJ databases">
        <authorList>
            <person name="Guldener U."/>
        </authorList>
    </citation>
    <scope>NUCLEOTIDE SEQUENCE [LARGE SCALE GENOMIC DNA]</scope>
</reference>
<name>A0A1L0CQE3_9ASCO</name>
<dbReference type="PROSITE" id="PS00107">
    <property type="entry name" value="PROTEIN_KINASE_ATP"/>
    <property type="match status" value="1"/>
</dbReference>
<dbReference type="OrthoDB" id="10252171at2759"/>
<dbReference type="GO" id="GO:0005524">
    <property type="term" value="F:ATP binding"/>
    <property type="evidence" value="ECO:0007669"/>
    <property type="project" value="UniProtKB-UniRule"/>
</dbReference>
<comment type="similarity">
    <text evidence="1">Belongs to the protein kinase superfamily. CAMK Ser/Thr protein kinase family. CHEK2 subfamily.</text>
</comment>
<dbReference type="PROSITE" id="PS50006">
    <property type="entry name" value="FHA_DOMAIN"/>
    <property type="match status" value="2"/>
</dbReference>
<dbReference type="InterPro" id="IPR008271">
    <property type="entry name" value="Ser/Thr_kinase_AS"/>
</dbReference>
<evidence type="ECO:0000256" key="4">
    <source>
        <dbReference type="PIRSR" id="PIRSR000661-50"/>
    </source>
</evidence>
<keyword evidence="2 5" id="KW-0547">Nucleotide-binding</keyword>
<protein>
    <recommendedName>
        <fullName evidence="12">Serine/threonine-protein kinase RAD53</fullName>
    </recommendedName>
</protein>
<dbReference type="GO" id="GO:0005634">
    <property type="term" value="C:nucleus"/>
    <property type="evidence" value="ECO:0007669"/>
    <property type="project" value="InterPro"/>
</dbReference>
<organism evidence="10 11">
    <name type="scientific">Hanseniaspora guilliermondii</name>
    <dbReference type="NCBI Taxonomy" id="56406"/>
    <lineage>
        <taxon>Eukaryota</taxon>
        <taxon>Fungi</taxon>
        <taxon>Dikarya</taxon>
        <taxon>Ascomycota</taxon>
        <taxon>Saccharomycotina</taxon>
        <taxon>Saccharomycetes</taxon>
        <taxon>Saccharomycodales</taxon>
        <taxon>Saccharomycodaceae</taxon>
        <taxon>Hanseniaspora</taxon>
    </lineage>
</organism>
<dbReference type="Proteomes" id="UP000183365">
    <property type="component" value="Unassembled WGS sequence"/>
</dbReference>
<evidence type="ECO:0000259" key="8">
    <source>
        <dbReference type="PROSITE" id="PS50006"/>
    </source>
</evidence>
<feature type="binding site" evidence="5">
    <location>
        <begin position="321"/>
        <end position="329"/>
    </location>
    <ligand>
        <name>ATP</name>
        <dbReference type="ChEBI" id="CHEBI:30616"/>
    </ligand>
</feature>
<feature type="domain" description="FHA" evidence="8">
    <location>
        <begin position="760"/>
        <end position="816"/>
    </location>
</feature>